<dbReference type="GO" id="GO:0016705">
    <property type="term" value="F:oxidoreductase activity, acting on paired donors, with incorporation or reduction of molecular oxygen"/>
    <property type="evidence" value="ECO:0007669"/>
    <property type="project" value="InterPro"/>
</dbReference>
<reference evidence="6 7" key="1">
    <citation type="journal article" date="2017" name="Nat. Commun.">
        <title>Genome assembly with in vitro proximity ligation data and whole-genome triplication in lettuce.</title>
        <authorList>
            <person name="Reyes-Chin-Wo S."/>
            <person name="Wang Z."/>
            <person name="Yang X."/>
            <person name="Kozik A."/>
            <person name="Arikit S."/>
            <person name="Song C."/>
            <person name="Xia L."/>
            <person name="Froenicke L."/>
            <person name="Lavelle D.O."/>
            <person name="Truco M.J."/>
            <person name="Xia R."/>
            <person name="Zhu S."/>
            <person name="Xu C."/>
            <person name="Xu H."/>
            <person name="Xu X."/>
            <person name="Cox K."/>
            <person name="Korf I."/>
            <person name="Meyers B.C."/>
            <person name="Michelmore R.W."/>
        </authorList>
    </citation>
    <scope>NUCLEOTIDE SEQUENCE [LARGE SCALE GENOMIC DNA]</scope>
    <source>
        <strain evidence="7">cv. Salinas</strain>
        <tissue evidence="6">Seedlings</tissue>
    </source>
</reference>
<dbReference type="EMBL" id="NBSK02000009">
    <property type="protein sequence ID" value="KAJ0186722.1"/>
    <property type="molecule type" value="Genomic_DNA"/>
</dbReference>
<gene>
    <name evidence="6" type="ORF">LSAT_V11C900474430</name>
</gene>
<evidence type="ECO:0000256" key="5">
    <source>
        <dbReference type="ARBA" id="ARBA00023004"/>
    </source>
</evidence>
<dbReference type="GO" id="GO:0005506">
    <property type="term" value="F:iron ion binding"/>
    <property type="evidence" value="ECO:0007669"/>
    <property type="project" value="InterPro"/>
</dbReference>
<evidence type="ECO:0000313" key="6">
    <source>
        <dbReference type="EMBL" id="KAJ0186722.1"/>
    </source>
</evidence>
<dbReference type="InterPro" id="IPR011989">
    <property type="entry name" value="ARM-like"/>
</dbReference>
<keyword evidence="4" id="KW-0560">Oxidoreductase</keyword>
<evidence type="ECO:0000256" key="3">
    <source>
        <dbReference type="ARBA" id="ARBA00022723"/>
    </source>
</evidence>
<dbReference type="AlphaFoldDB" id="A0A9R1WV56"/>
<dbReference type="Gene3D" id="1.25.10.10">
    <property type="entry name" value="Leucine-rich Repeat Variant"/>
    <property type="match status" value="1"/>
</dbReference>
<keyword evidence="7" id="KW-1185">Reference proteome</keyword>
<dbReference type="Gene3D" id="1.10.630.10">
    <property type="entry name" value="Cytochrome P450"/>
    <property type="match status" value="1"/>
</dbReference>
<evidence type="ECO:0000256" key="1">
    <source>
        <dbReference type="ARBA" id="ARBA00001971"/>
    </source>
</evidence>
<keyword evidence="5" id="KW-0408">Iron</keyword>
<dbReference type="PANTHER" id="PTHR24296">
    <property type="entry name" value="CYTOCHROME P450"/>
    <property type="match status" value="1"/>
</dbReference>
<sequence length="362" mass="41344">MDLQDLLMRSTLDSMFKVGFGFDLDTLSGSNEASNRFMEAFDESNGLVYERFVDLLWKVKRYLNIGSEAALKKIKIIDNFIYELIQNKWKQLKNEEFFNFYTFLNSVVIPKPNEPFVSVTTLPTTLVDLEPHQIHTSYEYVGHMIQAESEETERDEYLQRLMGLPNQQWVEIIGYAHGNMDLLKDQDVIRIVLNILKTNTSVATGLGTDWKIEVTFTEETIVEIRGYNRDSCSKEIFWIFLGLEILHGIEMGVMMMMMTQLASWEIMQGEDNEMENLQKALEDLRMQNGPEMSVNTDEQTTESIQTNGALSIPLAALGFMTRLASGIFSKGQRIITGNSVGGNVTLHREDKNDNTLIRLVSG</sequence>
<dbReference type="Proteomes" id="UP000235145">
    <property type="component" value="Unassembled WGS sequence"/>
</dbReference>
<evidence type="ECO:0000313" key="7">
    <source>
        <dbReference type="Proteomes" id="UP000235145"/>
    </source>
</evidence>
<dbReference type="SUPFAM" id="SSF48264">
    <property type="entry name" value="Cytochrome P450"/>
    <property type="match status" value="1"/>
</dbReference>
<protein>
    <submittedName>
        <fullName evidence="6">Uncharacterized protein</fullName>
    </submittedName>
</protein>
<comment type="similarity">
    <text evidence="2">Belongs to the cytochrome P450 family.</text>
</comment>
<dbReference type="InterPro" id="IPR036396">
    <property type="entry name" value="Cyt_P450_sf"/>
</dbReference>
<proteinExistence type="inferred from homology"/>
<keyword evidence="3" id="KW-0479">Metal-binding</keyword>
<comment type="cofactor">
    <cofactor evidence="1">
        <name>heme</name>
        <dbReference type="ChEBI" id="CHEBI:30413"/>
    </cofactor>
</comment>
<evidence type="ECO:0000256" key="4">
    <source>
        <dbReference type="ARBA" id="ARBA00023002"/>
    </source>
</evidence>
<evidence type="ECO:0000256" key="2">
    <source>
        <dbReference type="ARBA" id="ARBA00010617"/>
    </source>
</evidence>
<dbReference type="GO" id="GO:0004497">
    <property type="term" value="F:monooxygenase activity"/>
    <property type="evidence" value="ECO:0007669"/>
    <property type="project" value="InterPro"/>
</dbReference>
<dbReference type="GO" id="GO:0020037">
    <property type="term" value="F:heme binding"/>
    <property type="evidence" value="ECO:0007669"/>
    <property type="project" value="InterPro"/>
</dbReference>
<organism evidence="6 7">
    <name type="scientific">Lactuca sativa</name>
    <name type="common">Garden lettuce</name>
    <dbReference type="NCBI Taxonomy" id="4236"/>
    <lineage>
        <taxon>Eukaryota</taxon>
        <taxon>Viridiplantae</taxon>
        <taxon>Streptophyta</taxon>
        <taxon>Embryophyta</taxon>
        <taxon>Tracheophyta</taxon>
        <taxon>Spermatophyta</taxon>
        <taxon>Magnoliopsida</taxon>
        <taxon>eudicotyledons</taxon>
        <taxon>Gunneridae</taxon>
        <taxon>Pentapetalae</taxon>
        <taxon>asterids</taxon>
        <taxon>campanulids</taxon>
        <taxon>Asterales</taxon>
        <taxon>Asteraceae</taxon>
        <taxon>Cichorioideae</taxon>
        <taxon>Cichorieae</taxon>
        <taxon>Lactucinae</taxon>
        <taxon>Lactuca</taxon>
    </lineage>
</organism>
<accession>A0A9R1WV56</accession>
<name>A0A9R1WV56_LACSA</name>
<comment type="caution">
    <text evidence="6">The sequence shown here is derived from an EMBL/GenBank/DDBJ whole genome shotgun (WGS) entry which is preliminary data.</text>
</comment>